<protein>
    <submittedName>
        <fullName evidence="1">Uncharacterized protein</fullName>
    </submittedName>
</protein>
<accession>A0A5B7GVH3</accession>
<name>A0A5B7GVH3_PORTR</name>
<reference evidence="1 2" key="1">
    <citation type="submission" date="2019-05" db="EMBL/GenBank/DDBJ databases">
        <title>Another draft genome of Portunus trituberculatus and its Hox gene families provides insights of decapod evolution.</title>
        <authorList>
            <person name="Jeong J.-H."/>
            <person name="Song I."/>
            <person name="Kim S."/>
            <person name="Choi T."/>
            <person name="Kim D."/>
            <person name="Ryu S."/>
            <person name="Kim W."/>
        </authorList>
    </citation>
    <scope>NUCLEOTIDE SEQUENCE [LARGE SCALE GENOMIC DNA]</scope>
    <source>
        <tissue evidence="1">Muscle</tissue>
    </source>
</reference>
<comment type="caution">
    <text evidence="1">The sequence shown here is derived from an EMBL/GenBank/DDBJ whole genome shotgun (WGS) entry which is preliminary data.</text>
</comment>
<evidence type="ECO:0000313" key="2">
    <source>
        <dbReference type="Proteomes" id="UP000324222"/>
    </source>
</evidence>
<dbReference type="EMBL" id="VSRR010018720">
    <property type="protein sequence ID" value="MPC61626.1"/>
    <property type="molecule type" value="Genomic_DNA"/>
</dbReference>
<dbReference type="Proteomes" id="UP000324222">
    <property type="component" value="Unassembled WGS sequence"/>
</dbReference>
<keyword evidence="2" id="KW-1185">Reference proteome</keyword>
<organism evidence="1 2">
    <name type="scientific">Portunus trituberculatus</name>
    <name type="common">Swimming crab</name>
    <name type="synonym">Neptunus trituberculatus</name>
    <dbReference type="NCBI Taxonomy" id="210409"/>
    <lineage>
        <taxon>Eukaryota</taxon>
        <taxon>Metazoa</taxon>
        <taxon>Ecdysozoa</taxon>
        <taxon>Arthropoda</taxon>
        <taxon>Crustacea</taxon>
        <taxon>Multicrustacea</taxon>
        <taxon>Malacostraca</taxon>
        <taxon>Eumalacostraca</taxon>
        <taxon>Eucarida</taxon>
        <taxon>Decapoda</taxon>
        <taxon>Pleocyemata</taxon>
        <taxon>Brachyura</taxon>
        <taxon>Eubrachyura</taxon>
        <taxon>Portunoidea</taxon>
        <taxon>Portunidae</taxon>
        <taxon>Portuninae</taxon>
        <taxon>Portunus</taxon>
    </lineage>
</organism>
<gene>
    <name evidence="1" type="ORF">E2C01_055700</name>
</gene>
<sequence length="104" mass="11673">MHERLKLRFGELEALRSEVVDFSVSRSAGGLYVVCDVVLDRLSSGVWQQERQERLQECGKLVVYLNYGEARAVTDDGLGMCGERGKWVNKLLILDVNQESKVGA</sequence>
<evidence type="ECO:0000313" key="1">
    <source>
        <dbReference type="EMBL" id="MPC61626.1"/>
    </source>
</evidence>
<dbReference type="AlphaFoldDB" id="A0A5B7GVH3"/>
<proteinExistence type="predicted"/>